<evidence type="ECO:0000256" key="1">
    <source>
        <dbReference type="ARBA" id="ARBA00022729"/>
    </source>
</evidence>
<dbReference type="InterPro" id="IPR004682">
    <property type="entry name" value="TRAP_DctP"/>
</dbReference>
<dbReference type="PANTHER" id="PTHR33376:SF2">
    <property type="entry name" value="DICARBOXYLATE-BINDING PERIPLASMIC PROTEIN"/>
    <property type="match status" value="1"/>
</dbReference>
<dbReference type="InterPro" id="IPR038404">
    <property type="entry name" value="TRAP_DctP_sf"/>
</dbReference>
<protein>
    <submittedName>
        <fullName evidence="3">DctP family TRAP transporter solute-binding subunit</fullName>
    </submittedName>
</protein>
<keyword evidence="1 2" id="KW-0732">Signal</keyword>
<dbReference type="PANTHER" id="PTHR33376">
    <property type="match status" value="1"/>
</dbReference>
<dbReference type="GO" id="GO:0030288">
    <property type="term" value="C:outer membrane-bounded periplasmic space"/>
    <property type="evidence" value="ECO:0007669"/>
    <property type="project" value="InterPro"/>
</dbReference>
<evidence type="ECO:0000256" key="2">
    <source>
        <dbReference type="SAM" id="SignalP"/>
    </source>
</evidence>
<dbReference type="InterPro" id="IPR018389">
    <property type="entry name" value="DctP_fam"/>
</dbReference>
<gene>
    <name evidence="3" type="ORF">FJU08_19600</name>
</gene>
<dbReference type="Pfam" id="PF03480">
    <property type="entry name" value="DctP"/>
    <property type="match status" value="1"/>
</dbReference>
<reference evidence="3 4" key="1">
    <citation type="submission" date="2019-06" db="EMBL/GenBank/DDBJ databases">
        <authorList>
            <person name="Li M."/>
        </authorList>
    </citation>
    <scope>NUCLEOTIDE SEQUENCE [LARGE SCALE GENOMIC DNA]</scope>
    <source>
        <strain evidence="3 4">BGMRC2036</strain>
    </source>
</reference>
<dbReference type="OrthoDB" id="8673861at2"/>
<dbReference type="Gene3D" id="3.40.190.170">
    <property type="entry name" value="Bacterial extracellular solute-binding protein, family 7"/>
    <property type="match status" value="1"/>
</dbReference>
<organism evidence="3 4">
    <name type="scientific">Martelella alba</name>
    <dbReference type="NCBI Taxonomy" id="2590451"/>
    <lineage>
        <taxon>Bacteria</taxon>
        <taxon>Pseudomonadati</taxon>
        <taxon>Pseudomonadota</taxon>
        <taxon>Alphaproteobacteria</taxon>
        <taxon>Hyphomicrobiales</taxon>
        <taxon>Aurantimonadaceae</taxon>
        <taxon>Martelella</taxon>
    </lineage>
</organism>
<feature type="signal peptide" evidence="2">
    <location>
        <begin position="1"/>
        <end position="17"/>
    </location>
</feature>
<proteinExistence type="predicted"/>
<dbReference type="GO" id="GO:0030246">
    <property type="term" value="F:carbohydrate binding"/>
    <property type="evidence" value="ECO:0007669"/>
    <property type="project" value="TreeGrafter"/>
</dbReference>
<evidence type="ECO:0000313" key="4">
    <source>
        <dbReference type="Proteomes" id="UP000318801"/>
    </source>
</evidence>
<dbReference type="AlphaFoldDB" id="A0A506U3Q7"/>
<comment type="caution">
    <text evidence="3">The sequence shown here is derived from an EMBL/GenBank/DDBJ whole genome shotgun (WGS) entry which is preliminary data.</text>
</comment>
<keyword evidence="4" id="KW-1185">Reference proteome</keyword>
<sequence length="394" mass="42474">MLTFVFAGRMTLTSTCAASPAFDAAASRVRTAAGEALLSALRSAPWRPVMRPGRRREIPREESMKFSARFFGVACVLALAATGAEAKTYKIATNVQPDSTAGEMIAEFADTVAEKTDGRVKFKVFANGVLGDQLDYFQQIQKGVIDVGLVNSAALENVIPAYGVVNLPYIFRTSKEYGQVMADPGVRAALFNAAAKNNFAPLGYLSSGFRSIYMTKPVEDVAGIQGQKLRTMSSETYIEMLKLFGAVPTPVSFGELYSALQQGVVDGAEGGLAGLWSAKFGEVAKYALKTEQTRLTDFVVTSLKFQEDVSPEDMKTVEAVFADISLRSIEKADSDDQRDLQKAVDEMGVQVVEVDKAPLMAAVVPMYTEAATDPDKASLLTAIFAIEGRDDLNP</sequence>
<dbReference type="NCBIfam" id="NF037995">
    <property type="entry name" value="TRAP_S1"/>
    <property type="match status" value="1"/>
</dbReference>
<dbReference type="NCBIfam" id="TIGR00787">
    <property type="entry name" value="dctP"/>
    <property type="match status" value="1"/>
</dbReference>
<accession>A0A506U3Q7</accession>
<name>A0A506U3Q7_9HYPH</name>
<dbReference type="GO" id="GO:0055085">
    <property type="term" value="P:transmembrane transport"/>
    <property type="evidence" value="ECO:0007669"/>
    <property type="project" value="InterPro"/>
</dbReference>
<dbReference type="Proteomes" id="UP000318801">
    <property type="component" value="Unassembled WGS sequence"/>
</dbReference>
<dbReference type="EMBL" id="VHLG01000016">
    <property type="protein sequence ID" value="TPW27645.1"/>
    <property type="molecule type" value="Genomic_DNA"/>
</dbReference>
<feature type="chain" id="PRO_5021230722" evidence="2">
    <location>
        <begin position="18"/>
        <end position="394"/>
    </location>
</feature>
<evidence type="ECO:0000313" key="3">
    <source>
        <dbReference type="EMBL" id="TPW27645.1"/>
    </source>
</evidence>